<dbReference type="AlphaFoldDB" id="A0A4U9CVL7"/>
<dbReference type="EMBL" id="CABDVU010000001">
    <property type="protein sequence ID" value="VTN09381.1"/>
    <property type="molecule type" value="Genomic_DNA"/>
</dbReference>
<organism evidence="1 2">
    <name type="scientific">Raoultella terrigena</name>
    <name type="common">Klebsiella terrigena</name>
    <dbReference type="NCBI Taxonomy" id="577"/>
    <lineage>
        <taxon>Bacteria</taxon>
        <taxon>Pseudomonadati</taxon>
        <taxon>Pseudomonadota</taxon>
        <taxon>Gammaproteobacteria</taxon>
        <taxon>Enterobacterales</taxon>
        <taxon>Enterobacteriaceae</taxon>
        <taxon>Klebsiella/Raoultella group</taxon>
        <taxon>Raoultella</taxon>
    </lineage>
</organism>
<keyword evidence="1" id="KW-0808">Transferase</keyword>
<evidence type="ECO:0000313" key="1">
    <source>
        <dbReference type="EMBL" id="VTN09381.1"/>
    </source>
</evidence>
<name>A0A4U9CVL7_RAOTE</name>
<accession>A0A4U9CVL7</accession>
<sequence>MSENLTAAESQALNRDIGQLEALIEELLTYARLDRPQNELSLTTPDFPGLD</sequence>
<dbReference type="EC" id="2.7.13.3" evidence="1"/>
<reference evidence="1 2" key="1">
    <citation type="submission" date="2019-04" db="EMBL/GenBank/DDBJ databases">
        <authorList>
            <consortium name="Pathogen Informatics"/>
        </authorList>
    </citation>
    <scope>NUCLEOTIDE SEQUENCE [LARGE SCALE GENOMIC DNA]</scope>
    <source>
        <strain evidence="1 2">NCTC9185</strain>
    </source>
</reference>
<gene>
    <name evidence="1" type="primary">rstB_3</name>
    <name evidence="1" type="ORF">NCTC9185_01265</name>
</gene>
<dbReference type="GO" id="GO:0004673">
    <property type="term" value="F:protein histidine kinase activity"/>
    <property type="evidence" value="ECO:0007669"/>
    <property type="project" value="UniProtKB-EC"/>
</dbReference>
<protein>
    <submittedName>
        <fullName evidence="1">Sensor protein RstB</fullName>
        <ecNumber evidence="1">2.7.13.3</ecNumber>
    </submittedName>
</protein>
<proteinExistence type="predicted"/>
<evidence type="ECO:0000313" key="2">
    <source>
        <dbReference type="Proteomes" id="UP000339249"/>
    </source>
</evidence>
<dbReference type="Proteomes" id="UP000339249">
    <property type="component" value="Unassembled WGS sequence"/>
</dbReference>